<accession>A0A3S3N4C3</accession>
<keyword evidence="9 11" id="KW-0472">Membrane</keyword>
<protein>
    <recommendedName>
        <fullName evidence="11">E3 ubiquitin-protein ligase RMA</fullName>
        <ecNumber evidence="11">2.3.2.27</ecNumber>
    </recommendedName>
    <alternativeName>
        <fullName evidence="11">Protein RING membrane-anchor</fullName>
    </alternativeName>
    <alternativeName>
        <fullName evidence="11">RING-type E3 ubiquitin transferase RMA</fullName>
    </alternativeName>
</protein>
<keyword evidence="4 11" id="KW-0808">Transferase</keyword>
<evidence type="ECO:0000259" key="13">
    <source>
        <dbReference type="PROSITE" id="PS50089"/>
    </source>
</evidence>
<dbReference type="GO" id="GO:0016567">
    <property type="term" value="P:protein ubiquitination"/>
    <property type="evidence" value="ECO:0007669"/>
    <property type="project" value="UniProtKB-UniPathway"/>
</dbReference>
<comment type="domain">
    <text evidence="11">The RING-type zinc finger domain is responsible for E3 ligase activity.</text>
</comment>
<comment type="function">
    <text evidence="11">E3 ubiquitin-protein ligase.</text>
</comment>
<dbReference type="GO" id="GO:0061630">
    <property type="term" value="F:ubiquitin protein ligase activity"/>
    <property type="evidence" value="ECO:0007669"/>
    <property type="project" value="UniProtKB-UniRule"/>
</dbReference>
<proteinExistence type="predicted"/>
<keyword evidence="11" id="KW-0256">Endoplasmic reticulum</keyword>
<gene>
    <name evidence="14" type="ORF">CKAN_02125000</name>
</gene>
<dbReference type="GO" id="GO:0005789">
    <property type="term" value="C:endoplasmic reticulum membrane"/>
    <property type="evidence" value="ECO:0007669"/>
    <property type="project" value="UniProtKB-SubCell"/>
</dbReference>
<dbReference type="InterPro" id="IPR013083">
    <property type="entry name" value="Znf_RING/FYVE/PHD"/>
</dbReference>
<evidence type="ECO:0000313" key="14">
    <source>
        <dbReference type="EMBL" id="RWR92058.1"/>
    </source>
</evidence>
<dbReference type="InterPro" id="IPR018957">
    <property type="entry name" value="Znf_C3HC4_RING-type"/>
</dbReference>
<comment type="caution">
    <text evidence="14">The sequence shown here is derived from an EMBL/GenBank/DDBJ whole genome shotgun (WGS) entry which is preliminary data.</text>
</comment>
<keyword evidence="11" id="KW-1133">Transmembrane helix</keyword>
<keyword evidence="6 10" id="KW-0863">Zinc-finger</keyword>
<dbReference type="InterPro" id="IPR001841">
    <property type="entry name" value="Znf_RING"/>
</dbReference>
<evidence type="ECO:0000256" key="4">
    <source>
        <dbReference type="ARBA" id="ARBA00022679"/>
    </source>
</evidence>
<feature type="region of interest" description="Disordered" evidence="12">
    <location>
        <begin position="139"/>
        <end position="163"/>
    </location>
</feature>
<dbReference type="InterPro" id="IPR045103">
    <property type="entry name" value="RNF5/RNF185-like"/>
</dbReference>
<feature type="transmembrane region" description="Helical" evidence="11">
    <location>
        <begin position="215"/>
        <end position="235"/>
    </location>
</feature>
<evidence type="ECO:0000256" key="6">
    <source>
        <dbReference type="ARBA" id="ARBA00022771"/>
    </source>
</evidence>
<evidence type="ECO:0000256" key="11">
    <source>
        <dbReference type="RuleBase" id="RU369090"/>
    </source>
</evidence>
<feature type="domain" description="RING-type" evidence="13">
    <location>
        <begin position="83"/>
        <end position="125"/>
    </location>
</feature>
<dbReference type="EMBL" id="QPKB01000009">
    <property type="protein sequence ID" value="RWR92058.1"/>
    <property type="molecule type" value="Genomic_DNA"/>
</dbReference>
<feature type="transmembrane region" description="Helical" evidence="11">
    <location>
        <begin position="269"/>
        <end position="287"/>
    </location>
</feature>
<keyword evidence="8 11" id="KW-0862">Zinc</keyword>
<dbReference type="AlphaFoldDB" id="A0A3S3N4C3"/>
<keyword evidence="11" id="KW-0812">Transmembrane</keyword>
<comment type="catalytic activity">
    <reaction evidence="1 11">
        <text>S-ubiquitinyl-[E2 ubiquitin-conjugating enzyme]-L-cysteine + [acceptor protein]-L-lysine = [E2 ubiquitin-conjugating enzyme]-L-cysteine + N(6)-ubiquitinyl-[acceptor protein]-L-lysine.</text>
        <dbReference type="EC" id="2.3.2.27"/>
    </reaction>
</comment>
<comment type="caution">
    <text evidence="11">Lacks conserved residue(s) required for the propagation of feature annotation.</text>
</comment>
<evidence type="ECO:0000256" key="7">
    <source>
        <dbReference type="ARBA" id="ARBA00022786"/>
    </source>
</evidence>
<evidence type="ECO:0000313" key="15">
    <source>
        <dbReference type="Proteomes" id="UP000283530"/>
    </source>
</evidence>
<evidence type="ECO:0000256" key="12">
    <source>
        <dbReference type="SAM" id="MobiDB-lite"/>
    </source>
</evidence>
<dbReference type="SUPFAM" id="SSF57850">
    <property type="entry name" value="RING/U-box"/>
    <property type="match status" value="1"/>
</dbReference>
<organism evidence="14 15">
    <name type="scientific">Cinnamomum micranthum f. kanehirae</name>
    <dbReference type="NCBI Taxonomy" id="337451"/>
    <lineage>
        <taxon>Eukaryota</taxon>
        <taxon>Viridiplantae</taxon>
        <taxon>Streptophyta</taxon>
        <taxon>Embryophyta</taxon>
        <taxon>Tracheophyta</taxon>
        <taxon>Spermatophyta</taxon>
        <taxon>Magnoliopsida</taxon>
        <taxon>Magnoliidae</taxon>
        <taxon>Laurales</taxon>
        <taxon>Lauraceae</taxon>
        <taxon>Cinnamomum</taxon>
    </lineage>
</organism>
<dbReference type="Proteomes" id="UP000283530">
    <property type="component" value="Unassembled WGS sequence"/>
</dbReference>
<dbReference type="GO" id="GO:0006511">
    <property type="term" value="P:ubiquitin-dependent protein catabolic process"/>
    <property type="evidence" value="ECO:0007669"/>
    <property type="project" value="UniProtKB-UniRule"/>
</dbReference>
<evidence type="ECO:0000256" key="10">
    <source>
        <dbReference type="PROSITE-ProRule" id="PRU00175"/>
    </source>
</evidence>
<dbReference type="Pfam" id="PF00097">
    <property type="entry name" value="zf-C3HC4"/>
    <property type="match status" value="1"/>
</dbReference>
<evidence type="ECO:0000256" key="2">
    <source>
        <dbReference type="ARBA" id="ARBA00004308"/>
    </source>
</evidence>
<evidence type="ECO:0000256" key="1">
    <source>
        <dbReference type="ARBA" id="ARBA00000900"/>
    </source>
</evidence>
<comment type="subcellular location">
    <subcellularLocation>
        <location evidence="2">Endomembrane system</location>
    </subcellularLocation>
    <subcellularLocation>
        <location evidence="11">Endoplasmic reticulum membrane</location>
        <topology evidence="11">Single-pass type IV membrane protein</topology>
    </subcellularLocation>
</comment>
<dbReference type="STRING" id="337451.A0A3S3N4C3"/>
<dbReference type="Gene3D" id="3.30.40.10">
    <property type="entry name" value="Zinc/RING finger domain, C3HC4 (zinc finger)"/>
    <property type="match status" value="1"/>
</dbReference>
<keyword evidence="15" id="KW-1185">Reference proteome</keyword>
<dbReference type="PROSITE" id="PS50089">
    <property type="entry name" value="ZF_RING_2"/>
    <property type="match status" value="1"/>
</dbReference>
<reference evidence="14 15" key="1">
    <citation type="journal article" date="2019" name="Nat. Plants">
        <title>Stout camphor tree genome fills gaps in understanding of flowering plant genome evolution.</title>
        <authorList>
            <person name="Chaw S.M."/>
            <person name="Liu Y.C."/>
            <person name="Wu Y.W."/>
            <person name="Wang H.Y."/>
            <person name="Lin C.I."/>
            <person name="Wu C.S."/>
            <person name="Ke H.M."/>
            <person name="Chang L.Y."/>
            <person name="Hsu C.Y."/>
            <person name="Yang H.T."/>
            <person name="Sudianto E."/>
            <person name="Hsu M.H."/>
            <person name="Wu K.P."/>
            <person name="Wang L.N."/>
            <person name="Leebens-Mack J.H."/>
            <person name="Tsai I.J."/>
        </authorList>
    </citation>
    <scope>NUCLEOTIDE SEQUENCE [LARGE SCALE GENOMIC DNA]</scope>
    <source>
        <strain evidence="15">cv. Chaw 1501</strain>
        <tissue evidence="14">Young leaves</tissue>
    </source>
</reference>
<comment type="pathway">
    <text evidence="3 11">Protein modification; protein ubiquitination.</text>
</comment>
<sequence>MDNEFLADCMVIYIEREFANEVDIELLKNRSFKSHHCQTENMDIDHFQEAVEEPLALNDQGQLKNLTPSTSASSDNSTGCFDCNICLDYAQDPIVTLCGHLYCWSCIYKWINHKNSGPQQCPVCKADLSQATIVPLYGRGDTTSRANHDSKGPSASHLEIPQRPSAYRPDTIQATPQPQHPQQQLQGFEYQNEPYHYNHNMTPPAMSLGGRSPRLFQSMSGAFGGTAIAVLPWVFGYPETGLYYSNPYYLSGSVNSPHLRRQEMQAERSLSRISAFLFCCMVLCLLLF</sequence>
<dbReference type="GO" id="GO:0008270">
    <property type="term" value="F:zinc ion binding"/>
    <property type="evidence" value="ECO:0007669"/>
    <property type="project" value="UniProtKB-KW"/>
</dbReference>
<dbReference type="PANTHER" id="PTHR12313">
    <property type="entry name" value="E3 UBIQUITIN-PROTEIN LIGASE RNF5-RELATED"/>
    <property type="match status" value="1"/>
</dbReference>
<dbReference type="InterPro" id="IPR017907">
    <property type="entry name" value="Znf_RING_CS"/>
</dbReference>
<name>A0A3S3N4C3_9MAGN</name>
<keyword evidence="5 11" id="KW-0479">Metal-binding</keyword>
<evidence type="ECO:0000256" key="8">
    <source>
        <dbReference type="ARBA" id="ARBA00022833"/>
    </source>
</evidence>
<dbReference type="PROSITE" id="PS00518">
    <property type="entry name" value="ZF_RING_1"/>
    <property type="match status" value="1"/>
</dbReference>
<evidence type="ECO:0000256" key="3">
    <source>
        <dbReference type="ARBA" id="ARBA00004906"/>
    </source>
</evidence>
<dbReference type="SMART" id="SM00184">
    <property type="entry name" value="RING"/>
    <property type="match status" value="1"/>
</dbReference>
<dbReference type="EC" id="2.3.2.27" evidence="11"/>
<evidence type="ECO:0000256" key="9">
    <source>
        <dbReference type="ARBA" id="ARBA00023136"/>
    </source>
</evidence>
<dbReference type="UniPathway" id="UPA00143"/>
<dbReference type="OrthoDB" id="6270329at2759"/>
<keyword evidence="7 11" id="KW-0833">Ubl conjugation pathway</keyword>
<evidence type="ECO:0000256" key="5">
    <source>
        <dbReference type="ARBA" id="ARBA00022723"/>
    </source>
</evidence>